<keyword evidence="1" id="KW-1133">Transmembrane helix</keyword>
<keyword evidence="1" id="KW-0812">Transmembrane</keyword>
<evidence type="ECO:0000256" key="1">
    <source>
        <dbReference type="SAM" id="Phobius"/>
    </source>
</evidence>
<feature type="transmembrane region" description="Helical" evidence="1">
    <location>
        <begin position="6"/>
        <end position="27"/>
    </location>
</feature>
<feature type="transmembrane region" description="Helical" evidence="1">
    <location>
        <begin position="93"/>
        <end position="115"/>
    </location>
</feature>
<sequence>MLLSLISSFKLIIFLDVLVGIGFCFFFSQTLTHSSSLTLVPLLPSCCQKAFHFSLLCLIQSFRTLLVECDENTIKSSCSVLDLFETMFTRRRLCYCLTWLFTICLMQICFEEAWYSE</sequence>
<dbReference type="EMBL" id="CM031825">
    <property type="protein sequence ID" value="KAG6734131.1"/>
    <property type="molecule type" value="Genomic_DNA"/>
</dbReference>
<evidence type="ECO:0000313" key="3">
    <source>
        <dbReference type="Proteomes" id="UP000811246"/>
    </source>
</evidence>
<accession>A0A922G4W0</accession>
<evidence type="ECO:0000313" key="2">
    <source>
        <dbReference type="EMBL" id="KAG6734131.1"/>
    </source>
</evidence>
<dbReference type="Proteomes" id="UP000811246">
    <property type="component" value="Chromosome 1"/>
</dbReference>
<protein>
    <submittedName>
        <fullName evidence="2">Uncharacterized protein</fullName>
    </submittedName>
</protein>
<reference evidence="2" key="1">
    <citation type="submission" date="2021-01" db="EMBL/GenBank/DDBJ databases">
        <authorList>
            <person name="Lovell J.T."/>
            <person name="Bentley N."/>
            <person name="Bhattarai G."/>
            <person name="Jenkins J.W."/>
            <person name="Sreedasyam A."/>
            <person name="Alarcon Y."/>
            <person name="Bock C."/>
            <person name="Boston L."/>
            <person name="Carlson J."/>
            <person name="Cervantes K."/>
            <person name="Clermont K."/>
            <person name="Krom N."/>
            <person name="Kubenka K."/>
            <person name="Mamidi S."/>
            <person name="Mattison C."/>
            <person name="Monteros M."/>
            <person name="Pisani C."/>
            <person name="Plott C."/>
            <person name="Rajasekar S."/>
            <person name="Rhein H.S."/>
            <person name="Rohla C."/>
            <person name="Song M."/>
            <person name="Hilaire R.S."/>
            <person name="Shu S."/>
            <person name="Wells L."/>
            <person name="Wang X."/>
            <person name="Webber J."/>
            <person name="Heerema R.J."/>
            <person name="Klein P."/>
            <person name="Conner P."/>
            <person name="Grauke L."/>
            <person name="Grimwood J."/>
            <person name="Schmutz J."/>
            <person name="Randall J.J."/>
        </authorList>
    </citation>
    <scope>NUCLEOTIDE SEQUENCE</scope>
    <source>
        <tissue evidence="2">Leaf</tissue>
    </source>
</reference>
<organism evidence="2 3">
    <name type="scientific">Carya illinoinensis</name>
    <name type="common">Pecan</name>
    <dbReference type="NCBI Taxonomy" id="32201"/>
    <lineage>
        <taxon>Eukaryota</taxon>
        <taxon>Viridiplantae</taxon>
        <taxon>Streptophyta</taxon>
        <taxon>Embryophyta</taxon>
        <taxon>Tracheophyta</taxon>
        <taxon>Spermatophyta</taxon>
        <taxon>Magnoliopsida</taxon>
        <taxon>eudicotyledons</taxon>
        <taxon>Gunneridae</taxon>
        <taxon>Pentapetalae</taxon>
        <taxon>rosids</taxon>
        <taxon>fabids</taxon>
        <taxon>Fagales</taxon>
        <taxon>Juglandaceae</taxon>
        <taxon>Carya</taxon>
    </lineage>
</organism>
<dbReference type="AlphaFoldDB" id="A0A922G4W0"/>
<keyword evidence="1" id="KW-0472">Membrane</keyword>
<comment type="caution">
    <text evidence="2">The sequence shown here is derived from an EMBL/GenBank/DDBJ whole genome shotgun (WGS) entry which is preliminary data.</text>
</comment>
<proteinExistence type="predicted"/>
<gene>
    <name evidence="2" type="ORF">I3842_01G258000</name>
</gene>
<name>A0A922G4W0_CARIL</name>